<evidence type="ECO:0000256" key="4">
    <source>
        <dbReference type="ARBA" id="ARBA00022771"/>
    </source>
</evidence>
<evidence type="ECO:0000259" key="11">
    <source>
        <dbReference type="PROSITE" id="PS50157"/>
    </source>
</evidence>
<evidence type="ECO:0000256" key="1">
    <source>
        <dbReference type="ARBA" id="ARBA00004123"/>
    </source>
</evidence>
<dbReference type="EMBL" id="JAWWNJ010000132">
    <property type="protein sequence ID" value="KAK6985225.1"/>
    <property type="molecule type" value="Genomic_DNA"/>
</dbReference>
<sequence>MGSTTTTATATAFATATSAATPALSSKRTHLCPVCSRGFTTTGHLVRHARIHAGERNHKCPFPGCETRCSRQDNLQQQ</sequence>
<accession>A0AAV9ZM15</accession>
<dbReference type="InterPro" id="IPR036236">
    <property type="entry name" value="Znf_C2H2_sf"/>
</dbReference>
<feature type="compositionally biased region" description="Low complexity" evidence="10">
    <location>
        <begin position="1"/>
        <end position="26"/>
    </location>
</feature>
<dbReference type="FunFam" id="3.30.160.60:FF:000446">
    <property type="entry name" value="Zinc finger protein"/>
    <property type="match status" value="1"/>
</dbReference>
<dbReference type="Proteomes" id="UP001362999">
    <property type="component" value="Unassembled WGS sequence"/>
</dbReference>
<dbReference type="AlphaFoldDB" id="A0AAV9ZM15"/>
<keyword evidence="4 9" id="KW-0863">Zinc-finger</keyword>
<evidence type="ECO:0000313" key="13">
    <source>
        <dbReference type="Proteomes" id="UP001362999"/>
    </source>
</evidence>
<dbReference type="SUPFAM" id="SSF57667">
    <property type="entry name" value="beta-beta-alpha zinc fingers"/>
    <property type="match status" value="1"/>
</dbReference>
<dbReference type="InterPro" id="IPR013087">
    <property type="entry name" value="Znf_C2H2_type"/>
</dbReference>
<evidence type="ECO:0000313" key="12">
    <source>
        <dbReference type="EMBL" id="KAK6985225.1"/>
    </source>
</evidence>
<dbReference type="PANTHER" id="PTHR47428">
    <property type="entry name" value="REGULATORY PROTEIN MIG1-RELATED"/>
    <property type="match status" value="1"/>
</dbReference>
<evidence type="ECO:0000256" key="2">
    <source>
        <dbReference type="ARBA" id="ARBA00022723"/>
    </source>
</evidence>
<comment type="subcellular location">
    <subcellularLocation>
        <location evidence="1">Nucleus</location>
    </subcellularLocation>
</comment>
<evidence type="ECO:0000256" key="6">
    <source>
        <dbReference type="ARBA" id="ARBA00023015"/>
    </source>
</evidence>
<keyword evidence="13" id="KW-1185">Reference proteome</keyword>
<protein>
    <recommendedName>
        <fullName evidence="11">C2H2-type domain-containing protein</fullName>
    </recommendedName>
</protein>
<keyword evidence="5" id="KW-0862">Zinc</keyword>
<keyword evidence="3" id="KW-0677">Repeat</keyword>
<dbReference type="PANTHER" id="PTHR47428:SF1">
    <property type="entry name" value="REGULATORY PROTEIN MIG1-RELATED"/>
    <property type="match status" value="1"/>
</dbReference>
<dbReference type="GO" id="GO:0000433">
    <property type="term" value="P:carbon catabolite repression of transcription from RNA polymerase II promoter by glucose"/>
    <property type="evidence" value="ECO:0007669"/>
    <property type="project" value="TreeGrafter"/>
</dbReference>
<name>A0AAV9ZM15_9AGAR</name>
<proteinExistence type="predicted"/>
<dbReference type="GO" id="GO:0005737">
    <property type="term" value="C:cytoplasm"/>
    <property type="evidence" value="ECO:0007669"/>
    <property type="project" value="TreeGrafter"/>
</dbReference>
<evidence type="ECO:0000256" key="7">
    <source>
        <dbReference type="ARBA" id="ARBA00023163"/>
    </source>
</evidence>
<reference evidence="12 13" key="1">
    <citation type="journal article" date="2024" name="J Genomics">
        <title>Draft genome sequencing and assembly of Favolaschia claudopus CIRM-BRFM 2984 isolated from oak limbs.</title>
        <authorList>
            <person name="Navarro D."/>
            <person name="Drula E."/>
            <person name="Chaduli D."/>
            <person name="Cazenave R."/>
            <person name="Ahrendt S."/>
            <person name="Wang J."/>
            <person name="Lipzen A."/>
            <person name="Daum C."/>
            <person name="Barry K."/>
            <person name="Grigoriev I.V."/>
            <person name="Favel A."/>
            <person name="Rosso M.N."/>
            <person name="Martin F."/>
        </authorList>
    </citation>
    <scope>NUCLEOTIDE SEQUENCE [LARGE SCALE GENOMIC DNA]</scope>
    <source>
        <strain evidence="12 13">CIRM-BRFM 2984</strain>
    </source>
</reference>
<evidence type="ECO:0000256" key="8">
    <source>
        <dbReference type="ARBA" id="ARBA00023242"/>
    </source>
</evidence>
<evidence type="ECO:0000256" key="3">
    <source>
        <dbReference type="ARBA" id="ARBA00022737"/>
    </source>
</evidence>
<evidence type="ECO:0000256" key="9">
    <source>
        <dbReference type="PROSITE-ProRule" id="PRU00042"/>
    </source>
</evidence>
<keyword evidence="6" id="KW-0805">Transcription regulation</keyword>
<evidence type="ECO:0000256" key="10">
    <source>
        <dbReference type="SAM" id="MobiDB-lite"/>
    </source>
</evidence>
<feature type="region of interest" description="Disordered" evidence="10">
    <location>
        <begin position="1"/>
        <end position="27"/>
    </location>
</feature>
<dbReference type="GO" id="GO:0000978">
    <property type="term" value="F:RNA polymerase II cis-regulatory region sequence-specific DNA binding"/>
    <property type="evidence" value="ECO:0007669"/>
    <property type="project" value="TreeGrafter"/>
</dbReference>
<dbReference type="InterPro" id="IPR051007">
    <property type="entry name" value="creA/MIG_C2H2-ZnF"/>
</dbReference>
<evidence type="ECO:0000256" key="5">
    <source>
        <dbReference type="ARBA" id="ARBA00022833"/>
    </source>
</evidence>
<dbReference type="Pfam" id="PF00096">
    <property type="entry name" value="zf-C2H2"/>
    <property type="match status" value="1"/>
</dbReference>
<dbReference type="SMART" id="SM00355">
    <property type="entry name" value="ZnF_C2H2"/>
    <property type="match status" value="1"/>
</dbReference>
<dbReference type="PROSITE" id="PS00028">
    <property type="entry name" value="ZINC_FINGER_C2H2_1"/>
    <property type="match status" value="1"/>
</dbReference>
<comment type="caution">
    <text evidence="12">The sequence shown here is derived from an EMBL/GenBank/DDBJ whole genome shotgun (WGS) entry which is preliminary data.</text>
</comment>
<gene>
    <name evidence="12" type="ORF">R3P38DRAFT_2575001</name>
</gene>
<dbReference type="PROSITE" id="PS50157">
    <property type="entry name" value="ZINC_FINGER_C2H2_2"/>
    <property type="match status" value="1"/>
</dbReference>
<dbReference type="GO" id="GO:0008270">
    <property type="term" value="F:zinc ion binding"/>
    <property type="evidence" value="ECO:0007669"/>
    <property type="project" value="UniProtKB-KW"/>
</dbReference>
<keyword evidence="7" id="KW-0804">Transcription</keyword>
<organism evidence="12 13">
    <name type="scientific">Favolaschia claudopus</name>
    <dbReference type="NCBI Taxonomy" id="2862362"/>
    <lineage>
        <taxon>Eukaryota</taxon>
        <taxon>Fungi</taxon>
        <taxon>Dikarya</taxon>
        <taxon>Basidiomycota</taxon>
        <taxon>Agaricomycotina</taxon>
        <taxon>Agaricomycetes</taxon>
        <taxon>Agaricomycetidae</taxon>
        <taxon>Agaricales</taxon>
        <taxon>Marasmiineae</taxon>
        <taxon>Mycenaceae</taxon>
        <taxon>Favolaschia</taxon>
    </lineage>
</organism>
<keyword evidence="8" id="KW-0539">Nucleus</keyword>
<dbReference type="Gene3D" id="3.30.160.60">
    <property type="entry name" value="Classic Zinc Finger"/>
    <property type="match status" value="2"/>
</dbReference>
<feature type="domain" description="C2H2-type" evidence="11">
    <location>
        <begin position="30"/>
        <end position="57"/>
    </location>
</feature>
<dbReference type="GO" id="GO:0005634">
    <property type="term" value="C:nucleus"/>
    <property type="evidence" value="ECO:0007669"/>
    <property type="project" value="UniProtKB-SubCell"/>
</dbReference>
<keyword evidence="2" id="KW-0479">Metal-binding</keyword>